<dbReference type="Proteomes" id="UP000549590">
    <property type="component" value="Unassembled WGS sequence"/>
</dbReference>
<dbReference type="SUPFAM" id="SSF46785">
    <property type="entry name" value="Winged helix' DNA-binding domain"/>
    <property type="match status" value="1"/>
</dbReference>
<evidence type="ECO:0000313" key="6">
    <source>
        <dbReference type="EMBL" id="NMP03923.1"/>
    </source>
</evidence>
<protein>
    <submittedName>
        <fullName evidence="6">LysR family transcriptional regulator</fullName>
    </submittedName>
</protein>
<dbReference type="FunFam" id="1.10.10.10:FF:000001">
    <property type="entry name" value="LysR family transcriptional regulator"/>
    <property type="match status" value="1"/>
</dbReference>
<dbReference type="PANTHER" id="PTHR30537">
    <property type="entry name" value="HTH-TYPE TRANSCRIPTIONAL REGULATOR"/>
    <property type="match status" value="1"/>
</dbReference>
<evidence type="ECO:0000259" key="5">
    <source>
        <dbReference type="PROSITE" id="PS50931"/>
    </source>
</evidence>
<keyword evidence="2" id="KW-0805">Transcription regulation</keyword>
<name>A0AAP6Y299_9GAMM</name>
<feature type="domain" description="HTH lysR-type" evidence="5">
    <location>
        <begin position="1"/>
        <end position="59"/>
    </location>
</feature>
<dbReference type="Pfam" id="PF00126">
    <property type="entry name" value="HTH_1"/>
    <property type="match status" value="1"/>
</dbReference>
<dbReference type="InterPro" id="IPR000847">
    <property type="entry name" value="LysR_HTH_N"/>
</dbReference>
<dbReference type="PROSITE" id="PS50931">
    <property type="entry name" value="HTH_LYSR"/>
    <property type="match status" value="1"/>
</dbReference>
<dbReference type="Pfam" id="PF03466">
    <property type="entry name" value="LysR_substrate"/>
    <property type="match status" value="1"/>
</dbReference>
<gene>
    <name evidence="6" type="ORF">HHE94_14560</name>
</gene>
<dbReference type="AlphaFoldDB" id="A0AAP6Y299"/>
<dbReference type="InterPro" id="IPR036388">
    <property type="entry name" value="WH-like_DNA-bd_sf"/>
</dbReference>
<keyword evidence="4" id="KW-0804">Transcription</keyword>
<evidence type="ECO:0000256" key="4">
    <source>
        <dbReference type="ARBA" id="ARBA00023163"/>
    </source>
</evidence>
<dbReference type="InterPro" id="IPR058163">
    <property type="entry name" value="LysR-type_TF_proteobact-type"/>
</dbReference>
<organism evidence="6 7">
    <name type="scientific">Pseudoalteromonas arctica</name>
    <dbReference type="NCBI Taxonomy" id="394751"/>
    <lineage>
        <taxon>Bacteria</taxon>
        <taxon>Pseudomonadati</taxon>
        <taxon>Pseudomonadota</taxon>
        <taxon>Gammaproteobacteria</taxon>
        <taxon>Alteromonadales</taxon>
        <taxon>Pseudoalteromonadaceae</taxon>
        <taxon>Pseudoalteromonas</taxon>
    </lineage>
</organism>
<reference evidence="6 7" key="1">
    <citation type="submission" date="2020-04" db="EMBL/GenBank/DDBJ databases">
        <title>Genome sequencing and assembly of Pseudoalteromonas arctica.</title>
        <authorList>
            <person name="Cook G.M."/>
        </authorList>
    </citation>
    <scope>NUCLEOTIDE SEQUENCE [LARGE SCALE GENOMIC DNA]</scope>
    <source>
        <strain evidence="6 7">NEC-BIFX-2020_001</strain>
    </source>
</reference>
<keyword evidence="3" id="KW-0238">DNA-binding</keyword>
<comment type="similarity">
    <text evidence="1">Belongs to the LysR transcriptional regulatory family.</text>
</comment>
<dbReference type="GO" id="GO:0003700">
    <property type="term" value="F:DNA-binding transcription factor activity"/>
    <property type="evidence" value="ECO:0007669"/>
    <property type="project" value="InterPro"/>
</dbReference>
<dbReference type="GO" id="GO:0003677">
    <property type="term" value="F:DNA binding"/>
    <property type="evidence" value="ECO:0007669"/>
    <property type="project" value="UniProtKB-KW"/>
</dbReference>
<evidence type="ECO:0000313" key="7">
    <source>
        <dbReference type="Proteomes" id="UP000549590"/>
    </source>
</evidence>
<dbReference type="EMBL" id="JABBYB010000009">
    <property type="protein sequence ID" value="NMP03923.1"/>
    <property type="molecule type" value="Genomic_DNA"/>
</dbReference>
<comment type="caution">
    <text evidence="6">The sequence shown here is derived from an EMBL/GenBank/DDBJ whole genome shotgun (WGS) entry which is preliminary data.</text>
</comment>
<sequence>MDKYEEMKTFVQIVDSGGISHAASKLDIAKSAVSRRLNDLESRLHIQLFNRSTRKFSLTDTGKSYYEQCLRLLNDLDEVESLVTNENRKLTGKLRIAAPLSFGVAHLGNVVKTFINNHPDIKMELNLDDRRINIIEEHYDIALRIGVLEDSQLIARKLFKLNLIPVASPNFLNTHGVPRTASDLESLPMVGYMLSNDYLHYTDPTGHADKIKPQIVHSCSNGDFIAELISNDIGYCILPSFIAYKYIEDKRLVPLLPKYIWGNENAYAVYPSNRHLSRRVRAFIEYLISSFENTPYWDDCIK</sequence>
<evidence type="ECO:0000256" key="1">
    <source>
        <dbReference type="ARBA" id="ARBA00009437"/>
    </source>
</evidence>
<evidence type="ECO:0000256" key="3">
    <source>
        <dbReference type="ARBA" id="ARBA00023125"/>
    </source>
</evidence>
<dbReference type="InterPro" id="IPR036390">
    <property type="entry name" value="WH_DNA-bd_sf"/>
</dbReference>
<proteinExistence type="inferred from homology"/>
<dbReference type="RefSeq" id="WP_169044779.1">
    <property type="nucleotide sequence ID" value="NZ_JABBYB010000009.1"/>
</dbReference>
<dbReference type="CDD" id="cd08422">
    <property type="entry name" value="PBP2_CrgA_like"/>
    <property type="match status" value="1"/>
</dbReference>
<dbReference type="SUPFAM" id="SSF53850">
    <property type="entry name" value="Periplasmic binding protein-like II"/>
    <property type="match status" value="1"/>
</dbReference>
<evidence type="ECO:0000256" key="2">
    <source>
        <dbReference type="ARBA" id="ARBA00023015"/>
    </source>
</evidence>
<dbReference type="InterPro" id="IPR005119">
    <property type="entry name" value="LysR_subst-bd"/>
</dbReference>
<accession>A0AAP6Y299</accession>
<dbReference type="Gene3D" id="1.10.10.10">
    <property type="entry name" value="Winged helix-like DNA-binding domain superfamily/Winged helix DNA-binding domain"/>
    <property type="match status" value="1"/>
</dbReference>
<dbReference type="PANTHER" id="PTHR30537:SF5">
    <property type="entry name" value="HTH-TYPE TRANSCRIPTIONAL ACTIVATOR TTDR-RELATED"/>
    <property type="match status" value="1"/>
</dbReference>
<dbReference type="Gene3D" id="3.40.190.290">
    <property type="match status" value="1"/>
</dbReference>